<feature type="region of interest" description="Disordered" evidence="1">
    <location>
        <begin position="439"/>
        <end position="458"/>
    </location>
</feature>
<protein>
    <submittedName>
        <fullName evidence="2">Uncharacterized protein</fullName>
    </submittedName>
</protein>
<reference evidence="2" key="1">
    <citation type="journal article" date="2020" name="Nature">
        <title>Giant virus diversity and host interactions through global metagenomics.</title>
        <authorList>
            <person name="Schulz F."/>
            <person name="Roux S."/>
            <person name="Paez-Espino D."/>
            <person name="Jungbluth S."/>
            <person name="Walsh D.A."/>
            <person name="Denef V.J."/>
            <person name="McMahon K.D."/>
            <person name="Konstantinidis K.T."/>
            <person name="Eloe-Fadrosh E.A."/>
            <person name="Kyrpides N.C."/>
            <person name="Woyke T."/>
        </authorList>
    </citation>
    <scope>NUCLEOTIDE SEQUENCE</scope>
    <source>
        <strain evidence="2">GVMAG-S-ERX556049-19</strain>
    </source>
</reference>
<proteinExistence type="predicted"/>
<evidence type="ECO:0000313" key="2">
    <source>
        <dbReference type="EMBL" id="QHT37760.1"/>
    </source>
</evidence>
<dbReference type="EMBL" id="MN738820">
    <property type="protein sequence ID" value="QHT37760.1"/>
    <property type="molecule type" value="Genomic_DNA"/>
</dbReference>
<dbReference type="AlphaFoldDB" id="A0A6C0FCZ6"/>
<sequence length="458" mass="54651">MNIFLTTLEKVLYGTFNDQQKLQNDFAYKCQFNEVFENKIKKLGVSHYLFHTMFHHFYCIDKMNFPPSSLPLKKRKNKKAKTSKSDYKGKFNIENEFDGSFLQVKYKFMIKTLNNKFISDDDKNQFMKIISKCQKTILAFNKFALLCKMKKANVGCETDMYLNPVLVDDPNVICLLHENTKYLFTTNDVKKIVHKSLSNCEEMYSEPLPIKNPYNNLPFTKSNLYSLYFFIKKSDYAMPTLFHNYFQSNFCISAFYFHNKTYLRNCSMNQLINCKYSKETQIEYIYNMIEDYNLNLSSKKEQILINDDFSKEILLKAFLPFLKYYLKSQYSFASYEKIESKMVVNAMLLNFKKKNPLFGRKHYINEFDSHVNRPVFKAYFHEDYSEFERPFVINENYPHSHKSKLNNYAPFVFNYIQEQKRKPVNNHIRWNITLDSDNEAIDTEEDTEDESQETESVS</sequence>
<accession>A0A6C0FCZ6</accession>
<name>A0A6C0FCZ6_9ZZZZ</name>
<evidence type="ECO:0000256" key="1">
    <source>
        <dbReference type="SAM" id="MobiDB-lite"/>
    </source>
</evidence>
<organism evidence="2">
    <name type="scientific">viral metagenome</name>
    <dbReference type="NCBI Taxonomy" id="1070528"/>
    <lineage>
        <taxon>unclassified sequences</taxon>
        <taxon>metagenomes</taxon>
        <taxon>organismal metagenomes</taxon>
    </lineage>
</organism>